<evidence type="ECO:0000313" key="4">
    <source>
        <dbReference type="Proteomes" id="UP000050525"/>
    </source>
</evidence>
<sequence>MLQASSCGLRLLAGLCTGVTVTQTKFVTVRNGANFLEPETSLHSGQQQQSTARGGHDHEPLSRYTPLTPACSGTCSPRDMV</sequence>
<accession>A0A151NL51</accession>
<proteinExistence type="predicted"/>
<feature type="chain" id="PRO_5007586158" description="Secreted protein" evidence="2">
    <location>
        <begin position="19"/>
        <end position="81"/>
    </location>
</feature>
<evidence type="ECO:0000256" key="2">
    <source>
        <dbReference type="SAM" id="SignalP"/>
    </source>
</evidence>
<comment type="caution">
    <text evidence="3">The sequence shown here is derived from an EMBL/GenBank/DDBJ whole genome shotgun (WGS) entry which is preliminary data.</text>
</comment>
<feature type="compositionally biased region" description="Polar residues" evidence="1">
    <location>
        <begin position="41"/>
        <end position="52"/>
    </location>
</feature>
<dbReference type="Proteomes" id="UP000050525">
    <property type="component" value="Unassembled WGS sequence"/>
</dbReference>
<dbReference type="AlphaFoldDB" id="A0A151NL51"/>
<keyword evidence="2" id="KW-0732">Signal</keyword>
<keyword evidence="4" id="KW-1185">Reference proteome</keyword>
<evidence type="ECO:0000313" key="3">
    <source>
        <dbReference type="EMBL" id="KYO37523.1"/>
    </source>
</evidence>
<name>A0A151NL51_ALLMI</name>
<protein>
    <recommendedName>
        <fullName evidence="5">Secreted protein</fullName>
    </recommendedName>
</protein>
<gene>
    <name evidence="3" type="ORF">Y1Q_0015259</name>
</gene>
<dbReference type="EMBL" id="AKHW03002692">
    <property type="protein sequence ID" value="KYO37523.1"/>
    <property type="molecule type" value="Genomic_DNA"/>
</dbReference>
<feature type="region of interest" description="Disordered" evidence="1">
    <location>
        <begin position="38"/>
        <end position="81"/>
    </location>
</feature>
<reference evidence="3 4" key="1">
    <citation type="journal article" date="2012" name="Genome Biol.">
        <title>Sequencing three crocodilian genomes to illuminate the evolution of archosaurs and amniotes.</title>
        <authorList>
            <person name="St John J.A."/>
            <person name="Braun E.L."/>
            <person name="Isberg S.R."/>
            <person name="Miles L.G."/>
            <person name="Chong A.Y."/>
            <person name="Gongora J."/>
            <person name="Dalzell P."/>
            <person name="Moran C."/>
            <person name="Bed'hom B."/>
            <person name="Abzhanov A."/>
            <person name="Burgess S.C."/>
            <person name="Cooksey A.M."/>
            <person name="Castoe T.A."/>
            <person name="Crawford N.G."/>
            <person name="Densmore L.D."/>
            <person name="Drew J.C."/>
            <person name="Edwards S.V."/>
            <person name="Faircloth B.C."/>
            <person name="Fujita M.K."/>
            <person name="Greenwold M.J."/>
            <person name="Hoffmann F.G."/>
            <person name="Howard J.M."/>
            <person name="Iguchi T."/>
            <person name="Janes D.E."/>
            <person name="Khan S.Y."/>
            <person name="Kohno S."/>
            <person name="de Koning A.J."/>
            <person name="Lance S.L."/>
            <person name="McCarthy F.M."/>
            <person name="McCormack J.E."/>
            <person name="Merchant M.E."/>
            <person name="Peterson D.G."/>
            <person name="Pollock D.D."/>
            <person name="Pourmand N."/>
            <person name="Raney B.J."/>
            <person name="Roessler K.A."/>
            <person name="Sanford J.R."/>
            <person name="Sawyer R.H."/>
            <person name="Schmidt C.J."/>
            <person name="Triplett E.W."/>
            <person name="Tuberville T.D."/>
            <person name="Venegas-Anaya M."/>
            <person name="Howard J.T."/>
            <person name="Jarvis E.D."/>
            <person name="Guillette L.J.Jr."/>
            <person name="Glenn T.C."/>
            <person name="Green R.E."/>
            <person name="Ray D.A."/>
        </authorList>
    </citation>
    <scope>NUCLEOTIDE SEQUENCE [LARGE SCALE GENOMIC DNA]</scope>
    <source>
        <strain evidence="3">KSC_2009_1</strain>
    </source>
</reference>
<feature type="signal peptide" evidence="2">
    <location>
        <begin position="1"/>
        <end position="18"/>
    </location>
</feature>
<evidence type="ECO:0008006" key="5">
    <source>
        <dbReference type="Google" id="ProtNLM"/>
    </source>
</evidence>
<organism evidence="3 4">
    <name type="scientific">Alligator mississippiensis</name>
    <name type="common">American alligator</name>
    <dbReference type="NCBI Taxonomy" id="8496"/>
    <lineage>
        <taxon>Eukaryota</taxon>
        <taxon>Metazoa</taxon>
        <taxon>Chordata</taxon>
        <taxon>Craniata</taxon>
        <taxon>Vertebrata</taxon>
        <taxon>Euteleostomi</taxon>
        <taxon>Archelosauria</taxon>
        <taxon>Archosauria</taxon>
        <taxon>Crocodylia</taxon>
        <taxon>Alligatoridae</taxon>
        <taxon>Alligatorinae</taxon>
        <taxon>Alligator</taxon>
    </lineage>
</organism>
<evidence type="ECO:0000256" key="1">
    <source>
        <dbReference type="SAM" id="MobiDB-lite"/>
    </source>
</evidence>